<evidence type="ECO:0000256" key="1">
    <source>
        <dbReference type="SAM" id="MobiDB-lite"/>
    </source>
</evidence>
<evidence type="ECO:0000256" key="2">
    <source>
        <dbReference type="SAM" id="Phobius"/>
    </source>
</evidence>
<dbReference type="Pfam" id="PF13464">
    <property type="entry name" value="RodZ_C"/>
    <property type="match status" value="1"/>
</dbReference>
<accession>A0ABV8X087</accession>
<evidence type="ECO:0000313" key="5">
    <source>
        <dbReference type="Proteomes" id="UP001595817"/>
    </source>
</evidence>
<dbReference type="InterPro" id="IPR050400">
    <property type="entry name" value="Bact_Cytoskel_RodZ"/>
</dbReference>
<dbReference type="PANTHER" id="PTHR34475:SF1">
    <property type="entry name" value="CYTOSKELETON PROTEIN RODZ"/>
    <property type="match status" value="1"/>
</dbReference>
<sequence>MGTRLKEARIAKGFSLEDLQDLTKIQKRYLSGIENGKFDMMPGPFYVRAFIKQYAEAVDLNPDEMLELYKKEVPETELDPVQPVSSAPLRSRTIASSRNRFAEVLPKIIVALFIIVAIVAAWTFWQHRAAGPDVNDEPESDVTSIQQNNDVKPPSEGGEPGEDNETDTPPPEEEPAEPEQTQEVAFVSTNGQTSTYTLTGTEEFKLKITATGESWIIVTDQDGRELENKGMIAGETLDYDFTDQSSVRVRIGSTPNASLTINDQPLEYAVSPNEPGGVTQNIVIQFTKPQ</sequence>
<proteinExistence type="predicted"/>
<protein>
    <submittedName>
        <fullName evidence="4">Helix-turn-helix domain-containing protein</fullName>
    </submittedName>
</protein>
<dbReference type="InterPro" id="IPR001387">
    <property type="entry name" value="Cro/C1-type_HTH"/>
</dbReference>
<evidence type="ECO:0000259" key="3">
    <source>
        <dbReference type="PROSITE" id="PS50943"/>
    </source>
</evidence>
<feature type="compositionally biased region" description="Polar residues" evidence="1">
    <location>
        <begin position="141"/>
        <end position="150"/>
    </location>
</feature>
<feature type="compositionally biased region" description="Acidic residues" evidence="1">
    <location>
        <begin position="159"/>
        <end position="177"/>
    </location>
</feature>
<dbReference type="InterPro" id="IPR010982">
    <property type="entry name" value="Lambda_DNA-bd_dom_sf"/>
</dbReference>
<keyword evidence="2" id="KW-0812">Transmembrane</keyword>
<feature type="transmembrane region" description="Helical" evidence="2">
    <location>
        <begin position="104"/>
        <end position="125"/>
    </location>
</feature>
<dbReference type="SUPFAM" id="SSF47413">
    <property type="entry name" value="lambda repressor-like DNA-binding domains"/>
    <property type="match status" value="1"/>
</dbReference>
<feature type="region of interest" description="Disordered" evidence="1">
    <location>
        <begin position="132"/>
        <end position="181"/>
    </location>
</feature>
<dbReference type="Gene3D" id="1.10.260.40">
    <property type="entry name" value="lambda repressor-like DNA-binding domains"/>
    <property type="match status" value="1"/>
</dbReference>
<name>A0ABV8X087_9LACT</name>
<keyword evidence="2" id="KW-1133">Transmembrane helix</keyword>
<gene>
    <name evidence="4" type="ORF">ACFOZY_01740</name>
</gene>
<dbReference type="CDD" id="cd00093">
    <property type="entry name" value="HTH_XRE"/>
    <property type="match status" value="1"/>
</dbReference>
<dbReference type="SMART" id="SM00530">
    <property type="entry name" value="HTH_XRE"/>
    <property type="match status" value="1"/>
</dbReference>
<evidence type="ECO:0000313" key="4">
    <source>
        <dbReference type="EMBL" id="MFC4409151.1"/>
    </source>
</evidence>
<dbReference type="EMBL" id="JBHSEC010000002">
    <property type="protein sequence ID" value="MFC4409151.1"/>
    <property type="molecule type" value="Genomic_DNA"/>
</dbReference>
<dbReference type="Proteomes" id="UP001595817">
    <property type="component" value="Unassembled WGS sequence"/>
</dbReference>
<keyword evidence="5" id="KW-1185">Reference proteome</keyword>
<dbReference type="InterPro" id="IPR025194">
    <property type="entry name" value="RodZ-like_C"/>
</dbReference>
<dbReference type="Pfam" id="PF13413">
    <property type="entry name" value="HTH_25"/>
    <property type="match status" value="1"/>
</dbReference>
<dbReference type="PANTHER" id="PTHR34475">
    <property type="match status" value="1"/>
</dbReference>
<keyword evidence="2" id="KW-0472">Membrane</keyword>
<dbReference type="PROSITE" id="PS50943">
    <property type="entry name" value="HTH_CROC1"/>
    <property type="match status" value="1"/>
</dbReference>
<organism evidence="4 5">
    <name type="scientific">Chungangia koreensis</name>
    <dbReference type="NCBI Taxonomy" id="752657"/>
    <lineage>
        <taxon>Bacteria</taxon>
        <taxon>Bacillati</taxon>
        <taxon>Bacillota</taxon>
        <taxon>Bacilli</taxon>
        <taxon>Lactobacillales</taxon>
        <taxon>Chungangia</taxon>
    </lineage>
</organism>
<feature type="domain" description="HTH cro/C1-type" evidence="3">
    <location>
        <begin position="5"/>
        <end position="37"/>
    </location>
</feature>
<reference evidence="5" key="1">
    <citation type="journal article" date="2019" name="Int. J. Syst. Evol. Microbiol.">
        <title>The Global Catalogue of Microorganisms (GCM) 10K type strain sequencing project: providing services to taxonomists for standard genome sequencing and annotation.</title>
        <authorList>
            <consortium name="The Broad Institute Genomics Platform"/>
            <consortium name="The Broad Institute Genome Sequencing Center for Infectious Disease"/>
            <person name="Wu L."/>
            <person name="Ma J."/>
        </authorList>
    </citation>
    <scope>NUCLEOTIDE SEQUENCE [LARGE SCALE GENOMIC DNA]</scope>
    <source>
        <strain evidence="5">CCUG 59778</strain>
    </source>
</reference>
<comment type="caution">
    <text evidence="4">The sequence shown here is derived from an EMBL/GenBank/DDBJ whole genome shotgun (WGS) entry which is preliminary data.</text>
</comment>